<dbReference type="InterPro" id="IPR000210">
    <property type="entry name" value="BTB/POZ_dom"/>
</dbReference>
<gene>
    <name evidence="3" type="primary">LOC113404501</name>
</gene>
<reference evidence="3" key="1">
    <citation type="submission" date="2025-08" db="UniProtKB">
        <authorList>
            <consortium name="RefSeq"/>
        </authorList>
    </citation>
    <scope>IDENTIFICATION</scope>
    <source>
        <tissue evidence="3">Whole body</tissue>
    </source>
</reference>
<dbReference type="PANTHER" id="PTHR24413">
    <property type="entry name" value="SPECKLE-TYPE POZ PROTEIN"/>
    <property type="match status" value="1"/>
</dbReference>
<dbReference type="GeneID" id="113404501"/>
<dbReference type="RefSeq" id="XP_026501205.1">
    <property type="nucleotide sequence ID" value="XM_026645420.2"/>
</dbReference>
<sequence>MKDSDVPDTDVIFGHRVCQTAKAKWLCIDNIYQKLHRPNLYDIGGTYAEDVADYWFIYRTEMIADIHLLHLFINNRTGGSFDVSVSSSNDLSFKKKHNQAFLTSNLKTYKFDNRKEMSQNYVITYDFSVIDIEMLMNMKFYIAVSFGHKLSPQSLSDRVSTIYNFKPLLNDPLGSDFVIECADGAKFNVHKILLSTNSEVFRAMLKENTAESQNSYLKMVDVGKEDLQYILEFIYTGSIEDIENANFFNLLTLSERYDLASLKELSEHVLAGQLTIDNCIETLAVADFHNSEGLKLTALKFIKCNKIAIHSEMFQELNNVELIKELCQFLVPCL</sequence>
<dbReference type="InterPro" id="IPR011333">
    <property type="entry name" value="SKP1/BTB/POZ_sf"/>
</dbReference>
<keyword evidence="2" id="KW-1185">Reference proteome</keyword>
<dbReference type="Proteomes" id="UP001652626">
    <property type="component" value="Chromosome 5"/>
</dbReference>
<feature type="domain" description="BTB" evidence="1">
    <location>
        <begin position="175"/>
        <end position="243"/>
    </location>
</feature>
<dbReference type="OrthoDB" id="684045at2759"/>
<evidence type="ECO:0000313" key="2">
    <source>
        <dbReference type="Proteomes" id="UP001652626"/>
    </source>
</evidence>
<protein>
    <submittedName>
        <fullName evidence="3">TD and POZ domain-containing protein 2-like</fullName>
    </submittedName>
</protein>
<dbReference type="AlphaFoldDB" id="A0A8B8IVM5"/>
<dbReference type="SUPFAM" id="SSF54695">
    <property type="entry name" value="POZ domain"/>
    <property type="match status" value="1"/>
</dbReference>
<dbReference type="OMA" id="NAKWLCL"/>
<dbReference type="PROSITE" id="PS50097">
    <property type="entry name" value="BTB"/>
    <property type="match status" value="1"/>
</dbReference>
<organism evidence="2 3">
    <name type="scientific">Vanessa tameamea</name>
    <name type="common">Kamehameha butterfly</name>
    <dbReference type="NCBI Taxonomy" id="334116"/>
    <lineage>
        <taxon>Eukaryota</taxon>
        <taxon>Metazoa</taxon>
        <taxon>Ecdysozoa</taxon>
        <taxon>Arthropoda</taxon>
        <taxon>Hexapoda</taxon>
        <taxon>Insecta</taxon>
        <taxon>Pterygota</taxon>
        <taxon>Neoptera</taxon>
        <taxon>Endopterygota</taxon>
        <taxon>Lepidoptera</taxon>
        <taxon>Glossata</taxon>
        <taxon>Ditrysia</taxon>
        <taxon>Papilionoidea</taxon>
        <taxon>Nymphalidae</taxon>
        <taxon>Nymphalinae</taxon>
        <taxon>Vanessa</taxon>
    </lineage>
</organism>
<dbReference type="Gene3D" id="6.10.250.3030">
    <property type="match status" value="1"/>
</dbReference>
<evidence type="ECO:0000259" key="1">
    <source>
        <dbReference type="PROSITE" id="PS50097"/>
    </source>
</evidence>
<dbReference type="SMART" id="SM00225">
    <property type="entry name" value="BTB"/>
    <property type="match status" value="1"/>
</dbReference>
<dbReference type="CDD" id="cd14733">
    <property type="entry name" value="BACK"/>
    <property type="match status" value="1"/>
</dbReference>
<accession>A0A8B8IVM5</accession>
<evidence type="ECO:0000313" key="3">
    <source>
        <dbReference type="RefSeq" id="XP_026501205.1"/>
    </source>
</evidence>
<proteinExistence type="predicted"/>
<dbReference type="Pfam" id="PF00651">
    <property type="entry name" value="BTB"/>
    <property type="match status" value="1"/>
</dbReference>
<dbReference type="Gene3D" id="3.30.710.10">
    <property type="entry name" value="Potassium Channel Kv1.1, Chain A"/>
    <property type="match status" value="1"/>
</dbReference>
<name>A0A8B8IVM5_VANTA</name>